<dbReference type="AlphaFoldDB" id="A0A1Y2BJU0"/>
<dbReference type="Proteomes" id="UP000193986">
    <property type="component" value="Unassembled WGS sequence"/>
</dbReference>
<evidence type="ECO:0000256" key="4">
    <source>
        <dbReference type="ARBA" id="ARBA00022692"/>
    </source>
</evidence>
<evidence type="ECO:0000256" key="6">
    <source>
        <dbReference type="ARBA" id="ARBA00023128"/>
    </source>
</evidence>
<evidence type="ECO:0000313" key="12">
    <source>
        <dbReference type="Proteomes" id="UP000193986"/>
    </source>
</evidence>
<dbReference type="InParanoid" id="A0A1Y2BJU0"/>
<evidence type="ECO:0000256" key="7">
    <source>
        <dbReference type="ARBA" id="ARBA00023136"/>
    </source>
</evidence>
<name>A0A1Y2BJU0_9TREE</name>
<evidence type="ECO:0000256" key="9">
    <source>
        <dbReference type="RuleBase" id="RU000488"/>
    </source>
</evidence>
<gene>
    <name evidence="11" type="ORF">BCR39DRAFT_462054</name>
</gene>
<comment type="caution">
    <text evidence="11">The sequence shown here is derived from an EMBL/GenBank/DDBJ whole genome shotgun (WGS) entry which is preliminary data.</text>
</comment>
<dbReference type="PANTHER" id="PTHR45758">
    <property type="entry name" value="MITOFERRIN-1-RELATED"/>
    <property type="match status" value="1"/>
</dbReference>
<dbReference type="InterPro" id="IPR023395">
    <property type="entry name" value="MCP_dom_sf"/>
</dbReference>
<evidence type="ECO:0000256" key="3">
    <source>
        <dbReference type="ARBA" id="ARBA00022448"/>
    </source>
</evidence>
<dbReference type="InterPro" id="IPR018108">
    <property type="entry name" value="MCP_transmembrane"/>
</dbReference>
<keyword evidence="7 8" id="KW-0472">Membrane</keyword>
<feature type="compositionally biased region" description="Low complexity" evidence="10">
    <location>
        <begin position="1"/>
        <end position="30"/>
    </location>
</feature>
<keyword evidence="3 9" id="KW-0813">Transport</keyword>
<organism evidence="11 12">
    <name type="scientific">Naematelia encephala</name>
    <dbReference type="NCBI Taxonomy" id="71784"/>
    <lineage>
        <taxon>Eukaryota</taxon>
        <taxon>Fungi</taxon>
        <taxon>Dikarya</taxon>
        <taxon>Basidiomycota</taxon>
        <taxon>Agaricomycotina</taxon>
        <taxon>Tremellomycetes</taxon>
        <taxon>Tremellales</taxon>
        <taxon>Naemateliaceae</taxon>
        <taxon>Naematelia</taxon>
    </lineage>
</organism>
<dbReference type="PANTHER" id="PTHR45758:SF4">
    <property type="entry name" value="MITOFERRIN-1"/>
    <property type="match status" value="1"/>
</dbReference>
<dbReference type="FunCoup" id="A0A1Y2BJU0">
    <property type="interactions" value="172"/>
</dbReference>
<keyword evidence="12" id="KW-1185">Reference proteome</keyword>
<dbReference type="GO" id="GO:0031966">
    <property type="term" value="C:mitochondrial membrane"/>
    <property type="evidence" value="ECO:0007669"/>
    <property type="project" value="UniProtKB-SubCell"/>
</dbReference>
<evidence type="ECO:0000256" key="5">
    <source>
        <dbReference type="ARBA" id="ARBA00022989"/>
    </source>
</evidence>
<feature type="repeat" description="Solcar" evidence="8">
    <location>
        <begin position="183"/>
        <end position="267"/>
    </location>
</feature>
<evidence type="ECO:0000256" key="1">
    <source>
        <dbReference type="ARBA" id="ARBA00004225"/>
    </source>
</evidence>
<accession>A0A1Y2BJU0</accession>
<dbReference type="EMBL" id="MCFC01000002">
    <property type="protein sequence ID" value="ORY35042.1"/>
    <property type="molecule type" value="Genomic_DNA"/>
</dbReference>
<dbReference type="STRING" id="71784.A0A1Y2BJU0"/>
<evidence type="ECO:0000256" key="2">
    <source>
        <dbReference type="ARBA" id="ARBA00006375"/>
    </source>
</evidence>
<feature type="repeat" description="Solcar" evidence="8">
    <location>
        <begin position="274"/>
        <end position="365"/>
    </location>
</feature>
<feature type="repeat" description="Solcar" evidence="8">
    <location>
        <begin position="63"/>
        <end position="174"/>
    </location>
</feature>
<dbReference type="SUPFAM" id="SSF103506">
    <property type="entry name" value="Mitochondrial carrier"/>
    <property type="match status" value="1"/>
</dbReference>
<keyword evidence="5" id="KW-1133">Transmembrane helix</keyword>
<comment type="subcellular location">
    <subcellularLocation>
        <location evidence="1">Mitochondrion membrane</location>
        <topology evidence="1">Multi-pass membrane protein</topology>
    </subcellularLocation>
</comment>
<keyword evidence="6" id="KW-0496">Mitochondrion</keyword>
<comment type="similarity">
    <text evidence="2 9">Belongs to the mitochondrial carrier (TC 2.A.29) family.</text>
</comment>
<dbReference type="Pfam" id="PF00153">
    <property type="entry name" value="Mito_carr"/>
    <property type="match status" value="3"/>
</dbReference>
<keyword evidence="4 8" id="KW-0812">Transmembrane</keyword>
<reference evidence="11 12" key="1">
    <citation type="submission" date="2016-07" db="EMBL/GenBank/DDBJ databases">
        <title>Pervasive Adenine N6-methylation of Active Genes in Fungi.</title>
        <authorList>
            <consortium name="DOE Joint Genome Institute"/>
            <person name="Mondo S.J."/>
            <person name="Dannebaum R.O."/>
            <person name="Kuo R.C."/>
            <person name="Labutti K."/>
            <person name="Haridas S."/>
            <person name="Kuo A."/>
            <person name="Salamov A."/>
            <person name="Ahrendt S.R."/>
            <person name="Lipzen A."/>
            <person name="Sullivan W."/>
            <person name="Andreopoulos W.B."/>
            <person name="Clum A."/>
            <person name="Lindquist E."/>
            <person name="Daum C."/>
            <person name="Ramamoorthy G.K."/>
            <person name="Gryganskyi A."/>
            <person name="Culley D."/>
            <person name="Magnuson J.K."/>
            <person name="James T.Y."/>
            <person name="O'Malley M.A."/>
            <person name="Stajich J.E."/>
            <person name="Spatafora J.W."/>
            <person name="Visel A."/>
            <person name="Grigoriev I.V."/>
        </authorList>
    </citation>
    <scope>NUCLEOTIDE SEQUENCE [LARGE SCALE GENOMIC DNA]</scope>
    <source>
        <strain evidence="11 12">68-887.2</strain>
    </source>
</reference>
<evidence type="ECO:0000256" key="8">
    <source>
        <dbReference type="PROSITE-ProRule" id="PRU00282"/>
    </source>
</evidence>
<proteinExistence type="inferred from homology"/>
<evidence type="ECO:0000313" key="11">
    <source>
        <dbReference type="EMBL" id="ORY35042.1"/>
    </source>
</evidence>
<dbReference type="Gene3D" id="1.50.40.10">
    <property type="entry name" value="Mitochondrial carrier domain"/>
    <property type="match status" value="1"/>
</dbReference>
<protein>
    <submittedName>
        <fullName evidence="11">Mitochondrial carrier domain-containing protein</fullName>
    </submittedName>
</protein>
<evidence type="ECO:0000256" key="10">
    <source>
        <dbReference type="SAM" id="MobiDB-lite"/>
    </source>
</evidence>
<dbReference type="GO" id="GO:0015093">
    <property type="term" value="F:ferrous iron transmembrane transporter activity"/>
    <property type="evidence" value="ECO:0007669"/>
    <property type="project" value="TreeGrafter"/>
</dbReference>
<dbReference type="FunFam" id="1.50.40.10:FF:000172">
    <property type="entry name" value="MC family mitochondrial carrier protein"/>
    <property type="match status" value="1"/>
</dbReference>
<dbReference type="PROSITE" id="PS50920">
    <property type="entry name" value="SOLCAR"/>
    <property type="match status" value="3"/>
</dbReference>
<dbReference type="OrthoDB" id="43906at2759"/>
<dbReference type="GO" id="GO:0048250">
    <property type="term" value="P:iron import into the mitochondrion"/>
    <property type="evidence" value="ECO:0007669"/>
    <property type="project" value="TreeGrafter"/>
</dbReference>
<feature type="region of interest" description="Disordered" evidence="10">
    <location>
        <begin position="1"/>
        <end position="57"/>
    </location>
</feature>
<sequence length="379" mass="39961">MSSSIPSRSISSASSSSSSSSPPPTSSSSSNVHVLPHSVHRHSGISSEAEEEEHEYEALPVGAGWGVNMAAGAMAGISEHAAIFPVDSIKTRMQVLPSLTPSTLLATATASGSTSTSPRPRPAMTQFQSISHHFRSVSTTEGLRSLWRGVASVIMGAGPAHAAHFGMYEFVREISGGRGDGWGGVGGTALAGAAATVSSDALMNPFDVIKQRMQIRNSPHRTVVACAKSVYRSEGLAAFYVSYPTTLTMSVPFTAVQFSCYETLKGVLNPDGTYSPLTHVTAGGIAGGIAAAVTTPLDVAKTLLQTRGSSTDTRIREARGMREALKIIVERDGWRGLRRGMLPRVLTVAPSTAISWMSYEFFKVLIRQGGHMPETGQPV</sequence>